<dbReference type="AlphaFoldDB" id="A0A7C8I849"/>
<name>A0A7C8I849_9PLEO</name>
<evidence type="ECO:0000313" key="2">
    <source>
        <dbReference type="Proteomes" id="UP000481861"/>
    </source>
</evidence>
<sequence length="135" mass="15458">MDPPPFRFLDLPAELRLMIYPYLFSTHHIHHPLPEPAQHIILIRRSVTMSILRTCQAVYHEAYGPIQNLATDFILHTPPRVILTPMVREEISSVGFGADIRSVRRIFIAISVVYSHLRMQRSSAVPVQSHNILDG</sequence>
<protein>
    <recommendedName>
        <fullName evidence="3">F-box domain-containing protein</fullName>
    </recommendedName>
</protein>
<evidence type="ECO:0008006" key="3">
    <source>
        <dbReference type="Google" id="ProtNLM"/>
    </source>
</evidence>
<dbReference type="PANTHER" id="PTHR42085:SF1">
    <property type="entry name" value="F-BOX DOMAIN-CONTAINING PROTEIN"/>
    <property type="match status" value="1"/>
</dbReference>
<organism evidence="1 2">
    <name type="scientific">Massariosphaeria phaeospora</name>
    <dbReference type="NCBI Taxonomy" id="100035"/>
    <lineage>
        <taxon>Eukaryota</taxon>
        <taxon>Fungi</taxon>
        <taxon>Dikarya</taxon>
        <taxon>Ascomycota</taxon>
        <taxon>Pezizomycotina</taxon>
        <taxon>Dothideomycetes</taxon>
        <taxon>Pleosporomycetidae</taxon>
        <taxon>Pleosporales</taxon>
        <taxon>Pleosporales incertae sedis</taxon>
        <taxon>Massariosphaeria</taxon>
    </lineage>
</organism>
<dbReference type="PANTHER" id="PTHR42085">
    <property type="entry name" value="F-BOX DOMAIN-CONTAINING PROTEIN"/>
    <property type="match status" value="1"/>
</dbReference>
<accession>A0A7C8I849</accession>
<dbReference type="OrthoDB" id="5314997at2759"/>
<keyword evidence="2" id="KW-1185">Reference proteome</keyword>
<reference evidence="1 2" key="1">
    <citation type="submission" date="2020-01" db="EMBL/GenBank/DDBJ databases">
        <authorList>
            <consortium name="DOE Joint Genome Institute"/>
            <person name="Haridas S."/>
            <person name="Albert R."/>
            <person name="Binder M."/>
            <person name="Bloem J."/>
            <person name="Labutti K."/>
            <person name="Salamov A."/>
            <person name="Andreopoulos B."/>
            <person name="Baker S.E."/>
            <person name="Barry K."/>
            <person name="Bills G."/>
            <person name="Bluhm B.H."/>
            <person name="Cannon C."/>
            <person name="Castanera R."/>
            <person name="Culley D.E."/>
            <person name="Daum C."/>
            <person name="Ezra D."/>
            <person name="Gonzalez J.B."/>
            <person name="Henrissat B."/>
            <person name="Kuo A."/>
            <person name="Liang C."/>
            <person name="Lipzen A."/>
            <person name="Lutzoni F."/>
            <person name="Magnuson J."/>
            <person name="Mondo S."/>
            <person name="Nolan M."/>
            <person name="Ohm R."/>
            <person name="Pangilinan J."/>
            <person name="Park H.-J.H."/>
            <person name="Ramirez L."/>
            <person name="Alfaro M."/>
            <person name="Sun H."/>
            <person name="Tritt A."/>
            <person name="Yoshinaga Y."/>
            <person name="Zwiers L.-H.L."/>
            <person name="Turgeon B.G."/>
            <person name="Goodwin S.B."/>
            <person name="Spatafora J.W."/>
            <person name="Crous P.W."/>
            <person name="Grigoriev I.V."/>
        </authorList>
    </citation>
    <scope>NUCLEOTIDE SEQUENCE [LARGE SCALE GENOMIC DNA]</scope>
    <source>
        <strain evidence="1 2">CBS 611.86</strain>
    </source>
</reference>
<dbReference type="InterPro" id="IPR038883">
    <property type="entry name" value="AN11006-like"/>
</dbReference>
<evidence type="ECO:0000313" key="1">
    <source>
        <dbReference type="EMBL" id="KAF2870551.1"/>
    </source>
</evidence>
<gene>
    <name evidence="1" type="ORF">BDV95DRAFT_574107</name>
</gene>
<dbReference type="EMBL" id="JAADJZ010000013">
    <property type="protein sequence ID" value="KAF2870551.1"/>
    <property type="molecule type" value="Genomic_DNA"/>
</dbReference>
<comment type="caution">
    <text evidence="1">The sequence shown here is derived from an EMBL/GenBank/DDBJ whole genome shotgun (WGS) entry which is preliminary data.</text>
</comment>
<dbReference type="Proteomes" id="UP000481861">
    <property type="component" value="Unassembled WGS sequence"/>
</dbReference>
<proteinExistence type="predicted"/>